<dbReference type="PROSITE" id="PS51257">
    <property type="entry name" value="PROKAR_LIPOPROTEIN"/>
    <property type="match status" value="1"/>
</dbReference>
<gene>
    <name evidence="2" type="ORF">KIN20_002076</name>
</gene>
<protein>
    <recommendedName>
        <fullName evidence="4">Lipoprotein</fullName>
    </recommendedName>
</protein>
<feature type="chain" id="PRO_5042264011" description="Lipoprotein" evidence="1">
    <location>
        <begin position="23"/>
        <end position="189"/>
    </location>
</feature>
<reference evidence="2" key="1">
    <citation type="submission" date="2021-06" db="EMBL/GenBank/DDBJ databases">
        <title>Parelaphostrongylus tenuis whole genome reference sequence.</title>
        <authorList>
            <person name="Garwood T.J."/>
            <person name="Larsen P.A."/>
            <person name="Fountain-Jones N.M."/>
            <person name="Garbe J.R."/>
            <person name="Macchietto M.G."/>
            <person name="Kania S.A."/>
            <person name="Gerhold R.W."/>
            <person name="Richards J.E."/>
            <person name="Wolf T.M."/>
        </authorList>
    </citation>
    <scope>NUCLEOTIDE SEQUENCE</scope>
    <source>
        <strain evidence="2">MNPRO001-30</strain>
        <tissue evidence="2">Meninges</tissue>
    </source>
</reference>
<evidence type="ECO:0000313" key="3">
    <source>
        <dbReference type="Proteomes" id="UP001196413"/>
    </source>
</evidence>
<evidence type="ECO:0008006" key="4">
    <source>
        <dbReference type="Google" id="ProtNLM"/>
    </source>
</evidence>
<comment type="caution">
    <text evidence="2">The sequence shown here is derived from an EMBL/GenBank/DDBJ whole genome shotgun (WGS) entry which is preliminary data.</text>
</comment>
<evidence type="ECO:0000256" key="1">
    <source>
        <dbReference type="SAM" id="SignalP"/>
    </source>
</evidence>
<proteinExistence type="predicted"/>
<keyword evidence="3" id="KW-1185">Reference proteome</keyword>
<dbReference type="AlphaFoldDB" id="A0AAD5MN17"/>
<feature type="signal peptide" evidence="1">
    <location>
        <begin position="1"/>
        <end position="22"/>
    </location>
</feature>
<name>A0AAD5MN17_PARTN</name>
<accession>A0AAD5MN17</accession>
<evidence type="ECO:0000313" key="2">
    <source>
        <dbReference type="EMBL" id="KAJ1347114.1"/>
    </source>
</evidence>
<organism evidence="2 3">
    <name type="scientific">Parelaphostrongylus tenuis</name>
    <name type="common">Meningeal worm</name>
    <dbReference type="NCBI Taxonomy" id="148309"/>
    <lineage>
        <taxon>Eukaryota</taxon>
        <taxon>Metazoa</taxon>
        <taxon>Ecdysozoa</taxon>
        <taxon>Nematoda</taxon>
        <taxon>Chromadorea</taxon>
        <taxon>Rhabditida</taxon>
        <taxon>Rhabditina</taxon>
        <taxon>Rhabditomorpha</taxon>
        <taxon>Strongyloidea</taxon>
        <taxon>Metastrongylidae</taxon>
        <taxon>Parelaphostrongylus</taxon>
    </lineage>
</organism>
<sequence length="189" mass="20056">MKMTSLPTILISLLTTILTVLGCGVMPQGQARTTNFTVNGFTLPGAMVYSTTPSIQNEIPGGSATREAVNSFVSRLVMQTVIGVLEQQGRSAGLPDAITSMILNQLTIQITYDPLECKGVAPVKAAGPMIRVMPTNVDHPHCIVVGNTVTALCTAIGVGKDMCNLSMSNTIQTIAARHCQSRELSRPRT</sequence>
<dbReference type="EMBL" id="JAHQIW010000270">
    <property type="protein sequence ID" value="KAJ1347114.1"/>
    <property type="molecule type" value="Genomic_DNA"/>
</dbReference>
<keyword evidence="1" id="KW-0732">Signal</keyword>
<dbReference type="Proteomes" id="UP001196413">
    <property type="component" value="Unassembled WGS sequence"/>
</dbReference>